<dbReference type="Pfam" id="PF23237">
    <property type="entry name" value="HYR_4C"/>
    <property type="match status" value="1"/>
</dbReference>
<dbReference type="RefSeq" id="WP_320555302.1">
    <property type="nucleotide sequence ID" value="NZ_JAXDAE010000004.1"/>
</dbReference>
<dbReference type="Proteomes" id="UP001285855">
    <property type="component" value="Unassembled WGS sequence"/>
</dbReference>
<sequence length="352" mass="38093">ITVQDTVAPTFNEALPADVTVECDAVPTAETLTASDNCGTATVTFEEEITNGACVGDYIIERTWTAIDACGNDTIHIQIITVQDTTAPTLVTPLDENVTASCDDIPQVPNLVFEDACSNDIEVSFSEDTTQANDFEDYTIIRTWTVTDDCGNVATFTQNVNVEISNIINAFDASRCVLDAEFDLFDLLSGDFDMNGTWSVVSGNATIDGSLFDPSSVDVGIYTFMYTITEGPCPTTVEVNVTIDDDCVVLACGKDNVVISKTVTANGDNYNEFFTITGIEDCGFVIELQIFNRWGAEIYKNNNYQNDWNGDAHGSSVGSSGKVPTGTYYYVINLRNSGLEPFAGPIYVATDK</sequence>
<protein>
    <submittedName>
        <fullName evidence="2">Gliding motility-associated C-terminal domain-containing protein</fullName>
    </submittedName>
</protein>
<feature type="non-terminal residue" evidence="2">
    <location>
        <position position="1"/>
    </location>
</feature>
<dbReference type="InterPro" id="IPR026341">
    <property type="entry name" value="T9SS_type_B"/>
</dbReference>
<evidence type="ECO:0000313" key="3">
    <source>
        <dbReference type="Proteomes" id="UP001285855"/>
    </source>
</evidence>
<evidence type="ECO:0000313" key="2">
    <source>
        <dbReference type="EMBL" id="MDY2586927.1"/>
    </source>
</evidence>
<name>A0ABU5ELJ5_9FLAO</name>
<keyword evidence="3" id="KW-1185">Reference proteome</keyword>
<dbReference type="EMBL" id="JAXDAE010000004">
    <property type="protein sequence ID" value="MDY2586927.1"/>
    <property type="molecule type" value="Genomic_DNA"/>
</dbReference>
<comment type="caution">
    <text evidence="2">The sequence shown here is derived from an EMBL/GenBank/DDBJ whole genome shotgun (WGS) entry which is preliminary data.</text>
</comment>
<reference evidence="2 3" key="1">
    <citation type="submission" date="2023-11" db="EMBL/GenBank/DDBJ databases">
        <title>Winogradskyella pelagius sp. nov., isolated from coastal sediment.</title>
        <authorList>
            <person name="Li F."/>
        </authorList>
    </citation>
    <scope>NUCLEOTIDE SEQUENCE [LARGE SCALE GENOMIC DNA]</scope>
    <source>
        <strain evidence="2 3">KCTC 23502</strain>
    </source>
</reference>
<accession>A0ABU5ELJ5</accession>
<dbReference type="Pfam" id="PF13585">
    <property type="entry name" value="CHU_C"/>
    <property type="match status" value="1"/>
</dbReference>
<feature type="domain" description="HYR-like" evidence="1">
    <location>
        <begin position="93"/>
        <end position="162"/>
    </location>
</feature>
<dbReference type="NCBIfam" id="TIGR04131">
    <property type="entry name" value="Bac_Flav_CTERM"/>
    <property type="match status" value="1"/>
</dbReference>
<gene>
    <name evidence="2" type="ORF">SNF14_06220</name>
</gene>
<organism evidence="2 3">
    <name type="scientific">Winogradskyella aquimaris</name>
    <dbReference type="NCBI Taxonomy" id="864074"/>
    <lineage>
        <taxon>Bacteria</taxon>
        <taxon>Pseudomonadati</taxon>
        <taxon>Bacteroidota</taxon>
        <taxon>Flavobacteriia</taxon>
        <taxon>Flavobacteriales</taxon>
        <taxon>Flavobacteriaceae</taxon>
        <taxon>Winogradskyella</taxon>
    </lineage>
</organism>
<evidence type="ECO:0000259" key="1">
    <source>
        <dbReference type="Pfam" id="PF23237"/>
    </source>
</evidence>
<proteinExistence type="predicted"/>
<dbReference type="InterPro" id="IPR057078">
    <property type="entry name" value="HYR-4C"/>
</dbReference>